<dbReference type="InterPro" id="IPR000210">
    <property type="entry name" value="BTB/POZ_dom"/>
</dbReference>
<dbReference type="InterPro" id="IPR011333">
    <property type="entry name" value="SKP1/BTB/POZ_sf"/>
</dbReference>
<gene>
    <name evidence="4" type="ORF">AB6A40_008369</name>
</gene>
<reference evidence="4 5" key="1">
    <citation type="submission" date="2024-08" db="EMBL/GenBank/DDBJ databases">
        <title>Gnathostoma spinigerum genome.</title>
        <authorList>
            <person name="Gonzalez-Bertolin B."/>
            <person name="Monzon S."/>
            <person name="Zaballos A."/>
            <person name="Jimenez P."/>
            <person name="Dekumyoy P."/>
            <person name="Varona S."/>
            <person name="Cuesta I."/>
            <person name="Sumanam S."/>
            <person name="Adisakwattana P."/>
            <person name="Gasser R.B."/>
            <person name="Hernandez-Gonzalez A."/>
            <person name="Young N.D."/>
            <person name="Perteguer M.J."/>
        </authorList>
    </citation>
    <scope>NUCLEOTIDE SEQUENCE [LARGE SCALE GENOMIC DNA]</scope>
    <source>
        <strain evidence="4">AL3</strain>
        <tissue evidence="4">Liver</tissue>
    </source>
</reference>
<dbReference type="Pfam" id="PF22486">
    <property type="entry name" value="MATH_2"/>
    <property type="match status" value="1"/>
</dbReference>
<evidence type="ECO:0000313" key="4">
    <source>
        <dbReference type="EMBL" id="MFH4981660.1"/>
    </source>
</evidence>
<evidence type="ECO:0000259" key="2">
    <source>
        <dbReference type="PROSITE" id="PS50097"/>
    </source>
</evidence>
<dbReference type="Proteomes" id="UP001608902">
    <property type="component" value="Unassembled WGS sequence"/>
</dbReference>
<feature type="domain" description="MATH" evidence="3">
    <location>
        <begin position="34"/>
        <end position="158"/>
    </location>
</feature>
<dbReference type="CDD" id="cd00121">
    <property type="entry name" value="MATH"/>
    <property type="match status" value="1"/>
</dbReference>
<feature type="region of interest" description="Disordered" evidence="1">
    <location>
        <begin position="1"/>
        <end position="22"/>
    </location>
</feature>
<keyword evidence="5" id="KW-1185">Reference proteome</keyword>
<dbReference type="SMART" id="SM00225">
    <property type="entry name" value="BTB"/>
    <property type="match status" value="1"/>
</dbReference>
<organism evidence="4 5">
    <name type="scientific">Gnathostoma spinigerum</name>
    <dbReference type="NCBI Taxonomy" id="75299"/>
    <lineage>
        <taxon>Eukaryota</taxon>
        <taxon>Metazoa</taxon>
        <taxon>Ecdysozoa</taxon>
        <taxon>Nematoda</taxon>
        <taxon>Chromadorea</taxon>
        <taxon>Rhabditida</taxon>
        <taxon>Spirurina</taxon>
        <taxon>Gnathostomatomorpha</taxon>
        <taxon>Gnathostomatoidea</taxon>
        <taxon>Gnathostomatidae</taxon>
        <taxon>Gnathostoma</taxon>
    </lineage>
</organism>
<accession>A0ABD6EZD4</accession>
<dbReference type="Gene3D" id="2.60.210.10">
    <property type="entry name" value="Apoptosis, Tumor Necrosis Factor Receptor Associated Protein 2, Chain A"/>
    <property type="match status" value="1"/>
</dbReference>
<dbReference type="Gene3D" id="1.25.40.420">
    <property type="match status" value="1"/>
</dbReference>
<evidence type="ECO:0000259" key="3">
    <source>
        <dbReference type="PROSITE" id="PS50144"/>
    </source>
</evidence>
<evidence type="ECO:0000256" key="1">
    <source>
        <dbReference type="SAM" id="MobiDB-lite"/>
    </source>
</evidence>
<evidence type="ECO:0008006" key="6">
    <source>
        <dbReference type="Google" id="ProtNLM"/>
    </source>
</evidence>
<dbReference type="GO" id="GO:0030163">
    <property type="term" value="P:protein catabolic process"/>
    <property type="evidence" value="ECO:0007669"/>
    <property type="project" value="UniProtKB-ARBA"/>
</dbReference>
<feature type="domain" description="BTB" evidence="2">
    <location>
        <begin position="195"/>
        <end position="263"/>
    </location>
</feature>
<dbReference type="FunFam" id="3.30.710.10:FF:000159">
    <property type="entry name" value="Speckle-type POZ protein B"/>
    <property type="match status" value="1"/>
</dbReference>
<dbReference type="InterPro" id="IPR008974">
    <property type="entry name" value="TRAF-like"/>
</dbReference>
<dbReference type="Gene3D" id="3.30.710.10">
    <property type="entry name" value="Potassium Channel Kv1.1, Chain A"/>
    <property type="match status" value="1"/>
</dbReference>
<comment type="caution">
    <text evidence="4">The sequence shown here is derived from an EMBL/GenBank/DDBJ whole genome shotgun (WGS) entry which is preliminary data.</text>
</comment>
<evidence type="ECO:0000313" key="5">
    <source>
        <dbReference type="Proteomes" id="UP001608902"/>
    </source>
</evidence>
<name>A0ABD6EZD4_9BILA</name>
<dbReference type="SMART" id="SM00061">
    <property type="entry name" value="MATH"/>
    <property type="match status" value="1"/>
</dbReference>
<dbReference type="SUPFAM" id="SSF49599">
    <property type="entry name" value="TRAF domain-like"/>
    <property type="match status" value="1"/>
</dbReference>
<sequence length="363" mass="41657">MEPSNSELTMPIESSSNLSTYSSNSSQTEIKVEHVKHSWTVKNFSHCYQEYLENFVHLHRGEDTLTWSIKIYPKGNGENNKDFVFLCLNRVVSTSNASIKNGKIGFKSRFMLRTSEMKEIEMRIHPNPSHSDYVSYIKRDVLFPQILPNDSIIVNVEIDVAVETVTTTLEDVMSTNVEQQLMDDYLKMLKDDVLTDFSIKVGDREIRTHRAILAARSPVFAAMLRHEDTNEAKTGVMLIEDLDYETVTEMLNFIYCGHCSREVNEFSFASDLLIAADKYRLEELKSHCEKALIQALTFDNVCELLILSDIYSASRLKQRAVQFILQHPRNTTTTPGWDNVVKQHPDLVTDIVRHFDKSSDRSS</sequence>
<proteinExistence type="predicted"/>
<dbReference type="PANTHER" id="PTHR24413">
    <property type="entry name" value="SPECKLE-TYPE POZ PROTEIN"/>
    <property type="match status" value="1"/>
</dbReference>
<dbReference type="EMBL" id="JBGFUD010007635">
    <property type="protein sequence ID" value="MFH4981660.1"/>
    <property type="molecule type" value="Genomic_DNA"/>
</dbReference>
<protein>
    <recommendedName>
        <fullName evidence="6">Protein maternal effect lethal 26</fullName>
    </recommendedName>
</protein>
<dbReference type="PROSITE" id="PS50097">
    <property type="entry name" value="BTB"/>
    <property type="match status" value="1"/>
</dbReference>
<dbReference type="SUPFAM" id="SSF54695">
    <property type="entry name" value="POZ domain"/>
    <property type="match status" value="1"/>
</dbReference>
<dbReference type="Pfam" id="PF00651">
    <property type="entry name" value="BTB"/>
    <property type="match status" value="1"/>
</dbReference>
<dbReference type="InterPro" id="IPR002083">
    <property type="entry name" value="MATH/TRAF_dom"/>
</dbReference>
<dbReference type="PROSITE" id="PS50144">
    <property type="entry name" value="MATH"/>
    <property type="match status" value="1"/>
</dbReference>
<dbReference type="AlphaFoldDB" id="A0ABD6EZD4"/>